<dbReference type="EMBL" id="KB932922">
    <property type="protein sequence ID" value="EOO02348.1"/>
    <property type="molecule type" value="Genomic_DNA"/>
</dbReference>
<comment type="pathway">
    <text evidence="1">Protein modification; protein ubiquitination.</text>
</comment>
<evidence type="ECO:0000256" key="2">
    <source>
        <dbReference type="ARBA" id="ARBA00022786"/>
    </source>
</evidence>
<evidence type="ECO:0000259" key="4">
    <source>
        <dbReference type="PROSITE" id="PS50181"/>
    </source>
</evidence>
<keyword evidence="2" id="KW-0833">Ubl conjugation pathway</keyword>
<dbReference type="InterPro" id="IPR001810">
    <property type="entry name" value="F-box_dom"/>
</dbReference>
<dbReference type="GeneID" id="19322350"/>
<dbReference type="SMART" id="SM00256">
    <property type="entry name" value="FBOX"/>
    <property type="match status" value="1"/>
</dbReference>
<dbReference type="UniPathway" id="UPA00143"/>
<organism evidence="5 6">
    <name type="scientific">Phaeoacremonium minimum (strain UCR-PA7)</name>
    <name type="common">Esca disease fungus</name>
    <name type="synonym">Togninia minima</name>
    <dbReference type="NCBI Taxonomy" id="1286976"/>
    <lineage>
        <taxon>Eukaryota</taxon>
        <taxon>Fungi</taxon>
        <taxon>Dikarya</taxon>
        <taxon>Ascomycota</taxon>
        <taxon>Pezizomycotina</taxon>
        <taxon>Sordariomycetes</taxon>
        <taxon>Sordariomycetidae</taxon>
        <taxon>Togniniales</taxon>
        <taxon>Togniniaceae</taxon>
        <taxon>Phaeoacremonium</taxon>
    </lineage>
</organism>
<gene>
    <name evidence="5" type="ORF">UCRPA7_2130</name>
</gene>
<sequence length="579" mass="64684">MAETPQPNHAGGLDSSGTQPAQHPGDGDIAAKRNMPKLKYASDEGLRSYSDRHYISAGDDAIANGYPRCDHDCATGSTSTHAHARDGCHLPALPSELIDNILSYLSPLDLLSLSLTCHVLHAHATDDHLWHALVQSHIPGMAITTPYPCATFRELYSAHDPRWFLPRYKLWFCDRDLTGKLIIVRYDQRRGCIEGYQLLATSNRTTHQQWGADSEVIIHAFEPEVKLHLDKPVLQLRAHSLENLIRAKKATTPVFSFAGPSRFSSSSSLQINRFTAEIPMPLDDRPTDTMFSNFMLARPLAKNLVDERQGLPFPYGNVWPPPAIPARHRVAAASLYQREGGELLASDDRPTGRAEMSDQTFRIRSWMEMRPAGMRGVSFGWVGPTLLDRQNGDEDEVLEGTHIGEEITTFSTLDPVLYTPTADMPWRGIWVGDYSGHGCEFLLINQEHSDDDVNAGAMEREESETEEEFEKRKADARIYRGRLEAVKLTGDPNVPRGEYTFVADDLGSSGFVAIVQDEPFRGARVVRSRGHVAGTGFLNDTYIESQLLLISPNRLAQYWVGFGHISFFERVDVDSFLIP</sequence>
<dbReference type="Pfam" id="PF12014">
    <property type="entry name" value="Cyclin_D1_bind"/>
    <property type="match status" value="1"/>
</dbReference>
<dbReference type="AlphaFoldDB" id="R8BSK0"/>
<dbReference type="Gene3D" id="1.20.1280.50">
    <property type="match status" value="1"/>
</dbReference>
<evidence type="ECO:0000256" key="3">
    <source>
        <dbReference type="SAM" id="MobiDB-lite"/>
    </source>
</evidence>
<dbReference type="InterPro" id="IPR045048">
    <property type="entry name" value="FBXO31/39"/>
</dbReference>
<dbReference type="InterPro" id="IPR036047">
    <property type="entry name" value="F-box-like_dom_sf"/>
</dbReference>
<dbReference type="PANTHER" id="PTHR10706:SF130">
    <property type="entry name" value="F-BOX ONLY PROTEIN 31"/>
    <property type="match status" value="1"/>
</dbReference>
<evidence type="ECO:0000313" key="5">
    <source>
        <dbReference type="EMBL" id="EOO02348.1"/>
    </source>
</evidence>
<dbReference type="OrthoDB" id="722566at2759"/>
<dbReference type="RefSeq" id="XP_007912896.1">
    <property type="nucleotide sequence ID" value="XM_007914705.1"/>
</dbReference>
<proteinExistence type="predicted"/>
<dbReference type="SUPFAM" id="SSF81383">
    <property type="entry name" value="F-box domain"/>
    <property type="match status" value="1"/>
</dbReference>
<dbReference type="PROSITE" id="PS50181">
    <property type="entry name" value="FBOX"/>
    <property type="match status" value="1"/>
</dbReference>
<keyword evidence="6" id="KW-1185">Reference proteome</keyword>
<name>R8BSK0_PHAM7</name>
<dbReference type="Proteomes" id="UP000014074">
    <property type="component" value="Unassembled WGS sequence"/>
</dbReference>
<dbReference type="KEGG" id="tmn:UCRPA7_2130"/>
<feature type="region of interest" description="Disordered" evidence="3">
    <location>
        <begin position="1"/>
        <end position="34"/>
    </location>
</feature>
<evidence type="ECO:0000256" key="1">
    <source>
        <dbReference type="ARBA" id="ARBA00004906"/>
    </source>
</evidence>
<dbReference type="HOGENOM" id="CLU_020076_1_0_1"/>
<dbReference type="PANTHER" id="PTHR10706">
    <property type="entry name" value="F-BOX FAMILY PROTEIN"/>
    <property type="match status" value="1"/>
</dbReference>
<dbReference type="eggNOG" id="ENOG502S1WE">
    <property type="taxonomic scope" value="Eukaryota"/>
</dbReference>
<accession>R8BSK0</accession>
<reference evidence="6" key="1">
    <citation type="journal article" date="2013" name="Genome Announc.">
        <title>Draft genome sequence of the ascomycete Phaeoacremonium aleophilum strain UCR-PA7, a causal agent of the esca disease complex in grapevines.</title>
        <authorList>
            <person name="Blanco-Ulate B."/>
            <person name="Rolshausen P."/>
            <person name="Cantu D."/>
        </authorList>
    </citation>
    <scope>NUCLEOTIDE SEQUENCE [LARGE SCALE GENOMIC DNA]</scope>
    <source>
        <strain evidence="6">UCR-PA7</strain>
    </source>
</reference>
<dbReference type="GO" id="GO:0016567">
    <property type="term" value="P:protein ubiquitination"/>
    <property type="evidence" value="ECO:0007669"/>
    <property type="project" value="UniProtKB-UniPathway"/>
</dbReference>
<feature type="domain" description="F-box" evidence="4">
    <location>
        <begin position="87"/>
        <end position="133"/>
    </location>
</feature>
<evidence type="ECO:0000313" key="6">
    <source>
        <dbReference type="Proteomes" id="UP000014074"/>
    </source>
</evidence>
<protein>
    <submittedName>
        <fullName evidence="5">Putative f-box domain-containing protein</fullName>
    </submittedName>
</protein>
<dbReference type="Pfam" id="PF12937">
    <property type="entry name" value="F-box-like"/>
    <property type="match status" value="1"/>
</dbReference>